<keyword evidence="2" id="KW-1185">Reference proteome</keyword>
<dbReference type="InParanoid" id="A8PAR6"/>
<evidence type="ECO:0000313" key="2">
    <source>
        <dbReference type="Proteomes" id="UP000001861"/>
    </source>
</evidence>
<name>A8PAR6_COPC7</name>
<dbReference type="EMBL" id="AACS02000002">
    <property type="protein sequence ID" value="EAU81820.1"/>
    <property type="molecule type" value="Genomic_DNA"/>
</dbReference>
<sequence>MSIRERSSSTSITTGDHKVRIVVRTEIEHAQTPSQPSVPDNEFSKLVMGVIAVDQKRLQSRLTAAMRDMNSAADAWSRLEEKLEETHGENFDLVLAGYPGKLDCSLDSLREALNELERISTANGRWINASFSRLNGNSVAAEAASMEGSADEQESHSSD</sequence>
<reference evidence="1 2" key="1">
    <citation type="journal article" date="2010" name="Proc. Natl. Acad. Sci. U.S.A.">
        <title>Insights into evolution of multicellular fungi from the assembled chromosomes of the mushroom Coprinopsis cinerea (Coprinus cinereus).</title>
        <authorList>
            <person name="Stajich J.E."/>
            <person name="Wilke S.K."/>
            <person name="Ahren D."/>
            <person name="Au C.H."/>
            <person name="Birren B.W."/>
            <person name="Borodovsky M."/>
            <person name="Burns C."/>
            <person name="Canback B."/>
            <person name="Casselton L.A."/>
            <person name="Cheng C.K."/>
            <person name="Deng J."/>
            <person name="Dietrich F.S."/>
            <person name="Fargo D.C."/>
            <person name="Farman M.L."/>
            <person name="Gathman A.C."/>
            <person name="Goldberg J."/>
            <person name="Guigo R."/>
            <person name="Hoegger P.J."/>
            <person name="Hooker J.B."/>
            <person name="Huggins A."/>
            <person name="James T.Y."/>
            <person name="Kamada T."/>
            <person name="Kilaru S."/>
            <person name="Kodira C."/>
            <person name="Kues U."/>
            <person name="Kupfer D."/>
            <person name="Kwan H.S."/>
            <person name="Lomsadze A."/>
            <person name="Li W."/>
            <person name="Lilly W.W."/>
            <person name="Ma L.J."/>
            <person name="Mackey A.J."/>
            <person name="Manning G."/>
            <person name="Martin F."/>
            <person name="Muraguchi H."/>
            <person name="Natvig D.O."/>
            <person name="Palmerini H."/>
            <person name="Ramesh M.A."/>
            <person name="Rehmeyer C.J."/>
            <person name="Roe B.A."/>
            <person name="Shenoy N."/>
            <person name="Stanke M."/>
            <person name="Ter-Hovhannisyan V."/>
            <person name="Tunlid A."/>
            <person name="Velagapudi R."/>
            <person name="Vision T.J."/>
            <person name="Zeng Q."/>
            <person name="Zolan M.E."/>
            <person name="Pukkila P.J."/>
        </authorList>
    </citation>
    <scope>NUCLEOTIDE SEQUENCE [LARGE SCALE GENOMIC DNA]</scope>
    <source>
        <strain evidence="2">Okayama-7 / 130 / ATCC MYA-4618 / FGSC 9003</strain>
    </source>
</reference>
<proteinExistence type="predicted"/>
<accession>A8PAR6</accession>
<dbReference type="GeneID" id="6016662"/>
<dbReference type="Proteomes" id="UP000001861">
    <property type="component" value="Unassembled WGS sequence"/>
</dbReference>
<dbReference type="AlphaFoldDB" id="A8PAR6"/>
<dbReference type="VEuPathDB" id="FungiDB:CC1G_10423"/>
<comment type="caution">
    <text evidence="1">The sequence shown here is derived from an EMBL/GenBank/DDBJ whole genome shotgun (WGS) entry which is preliminary data.</text>
</comment>
<evidence type="ECO:0000313" key="1">
    <source>
        <dbReference type="EMBL" id="EAU81820.1"/>
    </source>
</evidence>
<organism evidence="1 2">
    <name type="scientific">Coprinopsis cinerea (strain Okayama-7 / 130 / ATCC MYA-4618 / FGSC 9003)</name>
    <name type="common">Inky cap fungus</name>
    <name type="synonym">Hormographiella aspergillata</name>
    <dbReference type="NCBI Taxonomy" id="240176"/>
    <lineage>
        <taxon>Eukaryota</taxon>
        <taxon>Fungi</taxon>
        <taxon>Dikarya</taxon>
        <taxon>Basidiomycota</taxon>
        <taxon>Agaricomycotina</taxon>
        <taxon>Agaricomycetes</taxon>
        <taxon>Agaricomycetidae</taxon>
        <taxon>Agaricales</taxon>
        <taxon>Agaricineae</taxon>
        <taxon>Psathyrellaceae</taxon>
        <taxon>Coprinopsis</taxon>
    </lineage>
</organism>
<dbReference type="KEGG" id="cci:CC1G_10423"/>
<gene>
    <name evidence="1" type="ORF">CC1G_10423</name>
</gene>
<protein>
    <submittedName>
        <fullName evidence="1">Uncharacterized protein</fullName>
    </submittedName>
</protein>
<dbReference type="RefSeq" id="XP_001840039.1">
    <property type="nucleotide sequence ID" value="XM_001839987.1"/>
</dbReference>